<name>A0A917HAW6_9BACT</name>
<dbReference type="EMBL" id="BMGT01000002">
    <property type="protein sequence ID" value="GGG73212.1"/>
    <property type="molecule type" value="Genomic_DNA"/>
</dbReference>
<dbReference type="AlphaFoldDB" id="A0A917HAW6"/>
<comment type="caution">
    <text evidence="2">The sequence shown here is derived from an EMBL/GenBank/DDBJ whole genome shotgun (WGS) entry which is preliminary data.</text>
</comment>
<reference evidence="2" key="1">
    <citation type="journal article" date="2014" name="Int. J. Syst. Evol. Microbiol.">
        <title>Complete genome sequence of Corynebacterium casei LMG S-19264T (=DSM 44701T), isolated from a smear-ripened cheese.</title>
        <authorList>
            <consortium name="US DOE Joint Genome Institute (JGI-PGF)"/>
            <person name="Walter F."/>
            <person name="Albersmeier A."/>
            <person name="Kalinowski J."/>
            <person name="Ruckert C."/>
        </authorList>
    </citation>
    <scope>NUCLEOTIDE SEQUENCE</scope>
    <source>
        <strain evidence="2">CGMCC 1.12997</strain>
    </source>
</reference>
<protein>
    <submittedName>
        <fullName evidence="2">Uncharacterized protein</fullName>
    </submittedName>
</protein>
<keyword evidence="1" id="KW-0472">Membrane</keyword>
<proteinExistence type="predicted"/>
<feature type="transmembrane region" description="Helical" evidence="1">
    <location>
        <begin position="36"/>
        <end position="59"/>
    </location>
</feature>
<dbReference type="Proteomes" id="UP000647241">
    <property type="component" value="Unassembled WGS sequence"/>
</dbReference>
<reference evidence="2" key="2">
    <citation type="submission" date="2020-09" db="EMBL/GenBank/DDBJ databases">
        <authorList>
            <person name="Sun Q."/>
            <person name="Zhou Y."/>
        </authorList>
    </citation>
    <scope>NUCLEOTIDE SEQUENCE</scope>
    <source>
        <strain evidence="2">CGMCC 1.12997</strain>
    </source>
</reference>
<organism evidence="2 3">
    <name type="scientific">Edaphobacter dinghuensis</name>
    <dbReference type="NCBI Taxonomy" id="1560005"/>
    <lineage>
        <taxon>Bacteria</taxon>
        <taxon>Pseudomonadati</taxon>
        <taxon>Acidobacteriota</taxon>
        <taxon>Terriglobia</taxon>
        <taxon>Terriglobales</taxon>
        <taxon>Acidobacteriaceae</taxon>
        <taxon>Edaphobacter</taxon>
    </lineage>
</organism>
<gene>
    <name evidence="2" type="ORF">GCM10011585_14580</name>
</gene>
<keyword evidence="1" id="KW-1133">Transmembrane helix</keyword>
<sequence length="98" mass="10848">MFQFGTVLMLIGAFVPLLELFDHWDAPGLSNDTEYAVYAFLLLICLVLVLCKLISSAALRLGFVSLRILVPDQSAKPVETGHTFIFAVPPLFVLPLRI</sequence>
<evidence type="ECO:0000256" key="1">
    <source>
        <dbReference type="SAM" id="Phobius"/>
    </source>
</evidence>
<keyword evidence="1" id="KW-0812">Transmembrane</keyword>
<evidence type="ECO:0000313" key="3">
    <source>
        <dbReference type="Proteomes" id="UP000647241"/>
    </source>
</evidence>
<evidence type="ECO:0000313" key="2">
    <source>
        <dbReference type="EMBL" id="GGG73212.1"/>
    </source>
</evidence>
<keyword evidence="3" id="KW-1185">Reference proteome</keyword>
<accession>A0A917HAW6</accession>